<dbReference type="InterPro" id="IPR010702">
    <property type="entry name" value="Pectate_lyase_2"/>
</dbReference>
<reference evidence="2" key="1">
    <citation type="submission" date="2016-10" db="EMBL/GenBank/DDBJ databases">
        <authorList>
            <person name="Varghese N."/>
            <person name="Submissions S."/>
        </authorList>
    </citation>
    <scope>NUCLEOTIDE SEQUENCE [LARGE SCALE GENOMIC DNA]</scope>
    <source>
        <strain evidence="2">IBRC-M 10761</strain>
    </source>
</reference>
<keyword evidence="1" id="KW-0456">Lyase</keyword>
<keyword evidence="2" id="KW-1185">Reference proteome</keyword>
<evidence type="ECO:0000313" key="2">
    <source>
        <dbReference type="Proteomes" id="UP000199403"/>
    </source>
</evidence>
<gene>
    <name evidence="1" type="ORF">SAMN05192553_107117</name>
</gene>
<dbReference type="GO" id="GO:0016837">
    <property type="term" value="F:carbon-oxygen lyase activity, acting on polysaccharides"/>
    <property type="evidence" value="ECO:0007669"/>
    <property type="project" value="InterPro"/>
</dbReference>
<accession>A0A1H7AUL0</accession>
<dbReference type="Pfam" id="PF06917">
    <property type="entry name" value="Pectate_lyase_2"/>
    <property type="match status" value="1"/>
</dbReference>
<dbReference type="Gene3D" id="1.50.10.20">
    <property type="match status" value="1"/>
</dbReference>
<dbReference type="AlphaFoldDB" id="A0A1H7AUL0"/>
<dbReference type="OrthoDB" id="2505409at2"/>
<protein>
    <submittedName>
        <fullName evidence="1">Pectate lyase</fullName>
    </submittedName>
</protein>
<dbReference type="GO" id="GO:0042597">
    <property type="term" value="C:periplasmic space"/>
    <property type="evidence" value="ECO:0007669"/>
    <property type="project" value="InterPro"/>
</dbReference>
<dbReference type="RefSeq" id="WP_092177563.1">
    <property type="nucleotide sequence ID" value="NZ_FNZH01000007.1"/>
</dbReference>
<evidence type="ECO:0000313" key="1">
    <source>
        <dbReference type="EMBL" id="SEJ65772.1"/>
    </source>
</evidence>
<dbReference type="GO" id="GO:0045490">
    <property type="term" value="P:pectin catabolic process"/>
    <property type="evidence" value="ECO:0007669"/>
    <property type="project" value="InterPro"/>
</dbReference>
<dbReference type="EMBL" id="FNZH01000007">
    <property type="protein sequence ID" value="SEJ65772.1"/>
    <property type="molecule type" value="Genomic_DNA"/>
</dbReference>
<name>A0A1H7AUL0_9BACT</name>
<dbReference type="Proteomes" id="UP000199403">
    <property type="component" value="Unassembled WGS sequence"/>
</dbReference>
<sequence length="491" mass="55946">MKLCLVLFTGLVTVALYSFVSNEDKKKDELVEIVKAYADEMIKNGRDSYGNTHSPLFAAALDRATMRLGTTESFGEILGVRESDRSLGGANPQEDRSLYAILYQLTAITSDEKYAREADKSLKFFFDHCQSPETGLMAWGEHLYWDFHQEAVGGTDMHEINGEWPFWDQCYRLAPDASWRFVLGLWDNQIDSKETGDYSRHARWSRRETYQGFEFPRYAGQMISTWADAYVREENKEKIRRGDLIHAISTVVGRMEDNSKIAESGYLIAGRAEQGDHINVVWLSSNLEMARCLWDAAKQIKPFDKGLAMRMEELAIQQDLDFHRTAHLISEGGGFTVTLHAKTGEPRHRSMNIPYTAIWATGYGYSTHADLGVLLFARYLQLKESHPQLADKYKTLIVGAAEQYLLASPDENELQKPEAFAKVVEHMINTYQLTGAEKYLRRAEYFAWLGIDLFLAGGNPLPMATNQHDHYEAITGGPDFIYALLQLYKQY</sequence>
<proteinExistence type="predicted"/>
<organism evidence="1 2">
    <name type="scientific">Cyclobacterium xiamenense</name>
    <dbReference type="NCBI Taxonomy" id="1297121"/>
    <lineage>
        <taxon>Bacteria</taxon>
        <taxon>Pseudomonadati</taxon>
        <taxon>Bacteroidota</taxon>
        <taxon>Cytophagia</taxon>
        <taxon>Cytophagales</taxon>
        <taxon>Cyclobacteriaceae</taxon>
        <taxon>Cyclobacterium</taxon>
    </lineage>
</organism>